<proteinExistence type="predicted"/>
<evidence type="ECO:0000259" key="4">
    <source>
        <dbReference type="PROSITE" id="PS50987"/>
    </source>
</evidence>
<evidence type="ECO:0000256" key="3">
    <source>
        <dbReference type="ARBA" id="ARBA00023163"/>
    </source>
</evidence>
<dbReference type="PANTHER" id="PTHR43132:SF6">
    <property type="entry name" value="HTH-TYPE TRANSCRIPTIONAL REPRESSOR CZRA"/>
    <property type="match status" value="1"/>
</dbReference>
<comment type="caution">
    <text evidence="5">The sequence shown here is derived from an EMBL/GenBank/DDBJ whole genome shotgun (WGS) entry which is preliminary data.</text>
</comment>
<evidence type="ECO:0000313" key="5">
    <source>
        <dbReference type="EMBL" id="GGY94339.1"/>
    </source>
</evidence>
<feature type="domain" description="HTH arsR-type" evidence="4">
    <location>
        <begin position="299"/>
        <end position="393"/>
    </location>
</feature>
<keyword evidence="2" id="KW-0238">DNA-binding</keyword>
<dbReference type="PANTHER" id="PTHR43132">
    <property type="entry name" value="ARSENICAL RESISTANCE OPERON REPRESSOR ARSR-RELATED"/>
    <property type="match status" value="1"/>
</dbReference>
<dbReference type="GO" id="GO:0003700">
    <property type="term" value="F:DNA-binding transcription factor activity"/>
    <property type="evidence" value="ECO:0007669"/>
    <property type="project" value="InterPro"/>
</dbReference>
<dbReference type="AlphaFoldDB" id="A0A918PAS1"/>
<dbReference type="InterPro" id="IPR001845">
    <property type="entry name" value="HTH_ArsR_DNA-bd_dom"/>
</dbReference>
<dbReference type="SMART" id="SM00418">
    <property type="entry name" value="HTH_ARSR"/>
    <property type="match status" value="1"/>
</dbReference>
<protein>
    <submittedName>
        <fullName evidence="5">Transcriptional regulator</fullName>
    </submittedName>
</protein>
<keyword evidence="3" id="KW-0804">Transcription</keyword>
<evidence type="ECO:0000256" key="1">
    <source>
        <dbReference type="ARBA" id="ARBA00023015"/>
    </source>
</evidence>
<organism evidence="5 6">
    <name type="scientific">Streptomyces poonensis</name>
    <dbReference type="NCBI Taxonomy" id="68255"/>
    <lineage>
        <taxon>Bacteria</taxon>
        <taxon>Bacillati</taxon>
        <taxon>Actinomycetota</taxon>
        <taxon>Actinomycetes</taxon>
        <taxon>Kitasatosporales</taxon>
        <taxon>Streptomycetaceae</taxon>
        <taxon>Streptomyces</taxon>
    </lineage>
</organism>
<keyword evidence="1" id="KW-0805">Transcription regulation</keyword>
<dbReference type="GO" id="GO:0003677">
    <property type="term" value="F:DNA binding"/>
    <property type="evidence" value="ECO:0007669"/>
    <property type="project" value="UniProtKB-KW"/>
</dbReference>
<dbReference type="Gene3D" id="1.10.10.10">
    <property type="entry name" value="Winged helix-like DNA-binding domain superfamily/Winged helix DNA-binding domain"/>
    <property type="match status" value="1"/>
</dbReference>
<name>A0A918PAS1_9ACTN</name>
<reference evidence="5" key="1">
    <citation type="journal article" date="2014" name="Int. J. Syst. Evol. Microbiol.">
        <title>Complete genome sequence of Corynebacterium casei LMG S-19264T (=DSM 44701T), isolated from a smear-ripened cheese.</title>
        <authorList>
            <consortium name="US DOE Joint Genome Institute (JGI-PGF)"/>
            <person name="Walter F."/>
            <person name="Albersmeier A."/>
            <person name="Kalinowski J."/>
            <person name="Ruckert C."/>
        </authorList>
    </citation>
    <scope>NUCLEOTIDE SEQUENCE</scope>
    <source>
        <strain evidence="5">JCM 4815</strain>
    </source>
</reference>
<reference evidence="5" key="2">
    <citation type="submission" date="2020-09" db="EMBL/GenBank/DDBJ databases">
        <authorList>
            <person name="Sun Q."/>
            <person name="Ohkuma M."/>
        </authorList>
    </citation>
    <scope>NUCLEOTIDE SEQUENCE</scope>
    <source>
        <strain evidence="5">JCM 4815</strain>
    </source>
</reference>
<accession>A0A918PAS1</accession>
<sequence length="397" mass="42659">MGARSAVTVSRQRERSAEGRSALRLWVVAERGGSVGWWQVNADTLAGSRFVVSPMAEVFASLKLLHAGAGSMPGEREWLARHLPGYRARLAADPVTALLVRAGVGRKWIADFLTPTPVEGASFEAEVARVRDTDPAEARRHLTLSLPGPVPERLCRDDLPQLAARLLEFVWEEAVHPYWERRRRILEADVVARTARISRGGWAAALDTLRPGTRWLGGDRLQVNLHEHPPREISGAELLFVPVTPKAGWVSWEDGKRYAVVYPCAGVLADAGRAGASTVVGGAPSTPGIPGMPGSPAMPDEPGVLKVPDGLGALLGRGRARVLVLLDSPLSTTQLVALTGQGLGSVGRHLKVLLDAGLVRRRRAGRSVLYYRAPAGDVLVAAPEATAHRTGTRTRRS</sequence>
<dbReference type="SUPFAM" id="SSF46785">
    <property type="entry name" value="Winged helix' DNA-binding domain"/>
    <property type="match status" value="1"/>
</dbReference>
<evidence type="ECO:0000313" key="6">
    <source>
        <dbReference type="Proteomes" id="UP000622166"/>
    </source>
</evidence>
<dbReference type="InterPro" id="IPR036390">
    <property type="entry name" value="WH_DNA-bd_sf"/>
</dbReference>
<keyword evidence="6" id="KW-1185">Reference proteome</keyword>
<dbReference type="PROSITE" id="PS50987">
    <property type="entry name" value="HTH_ARSR_2"/>
    <property type="match status" value="1"/>
</dbReference>
<dbReference type="InterPro" id="IPR036388">
    <property type="entry name" value="WH-like_DNA-bd_sf"/>
</dbReference>
<dbReference type="InterPro" id="IPR011991">
    <property type="entry name" value="ArsR-like_HTH"/>
</dbReference>
<dbReference type="Proteomes" id="UP000622166">
    <property type="component" value="Unassembled WGS sequence"/>
</dbReference>
<dbReference type="Pfam" id="PF01022">
    <property type="entry name" value="HTH_5"/>
    <property type="match status" value="1"/>
</dbReference>
<dbReference type="EMBL" id="BMVW01000001">
    <property type="protein sequence ID" value="GGY94339.1"/>
    <property type="molecule type" value="Genomic_DNA"/>
</dbReference>
<gene>
    <name evidence="5" type="ORF">GCM10010365_11290</name>
</gene>
<dbReference type="CDD" id="cd00090">
    <property type="entry name" value="HTH_ARSR"/>
    <property type="match status" value="1"/>
</dbReference>
<dbReference type="InterPro" id="IPR051011">
    <property type="entry name" value="Metal_resp_trans_reg"/>
</dbReference>
<evidence type="ECO:0000256" key="2">
    <source>
        <dbReference type="ARBA" id="ARBA00023125"/>
    </source>
</evidence>